<evidence type="ECO:0000259" key="5">
    <source>
        <dbReference type="PROSITE" id="PS50931"/>
    </source>
</evidence>
<dbReference type="InterPro" id="IPR005119">
    <property type="entry name" value="LysR_subst-bd"/>
</dbReference>
<accession>A0A494Y499</accession>
<dbReference type="InterPro" id="IPR036388">
    <property type="entry name" value="WH-like_DNA-bd_sf"/>
</dbReference>
<dbReference type="Pfam" id="PF03466">
    <property type="entry name" value="LysR_substrate"/>
    <property type="match status" value="1"/>
</dbReference>
<dbReference type="SUPFAM" id="SSF46785">
    <property type="entry name" value="Winged helix' DNA-binding domain"/>
    <property type="match status" value="1"/>
</dbReference>
<dbReference type="Gene3D" id="1.10.10.10">
    <property type="entry name" value="Winged helix-like DNA-binding domain superfamily/Winged helix DNA-binding domain"/>
    <property type="match status" value="1"/>
</dbReference>
<dbReference type="InterPro" id="IPR036390">
    <property type="entry name" value="WH_DNA-bd_sf"/>
</dbReference>
<dbReference type="PANTHER" id="PTHR30537">
    <property type="entry name" value="HTH-TYPE TRANSCRIPTIONAL REGULATOR"/>
    <property type="match status" value="1"/>
</dbReference>
<dbReference type="GO" id="GO:0003700">
    <property type="term" value="F:DNA-binding transcription factor activity"/>
    <property type="evidence" value="ECO:0007669"/>
    <property type="project" value="InterPro"/>
</dbReference>
<dbReference type="PANTHER" id="PTHR30537:SF3">
    <property type="entry name" value="TRANSCRIPTIONAL REGULATORY PROTEIN"/>
    <property type="match status" value="1"/>
</dbReference>
<dbReference type="InterPro" id="IPR058163">
    <property type="entry name" value="LysR-type_TF_proteobact-type"/>
</dbReference>
<evidence type="ECO:0000313" key="7">
    <source>
        <dbReference type="Proteomes" id="UP000270342"/>
    </source>
</evidence>
<dbReference type="AlphaFoldDB" id="A0A494Y499"/>
<evidence type="ECO:0000313" key="6">
    <source>
        <dbReference type="EMBL" id="RKP54726.1"/>
    </source>
</evidence>
<evidence type="ECO:0000256" key="3">
    <source>
        <dbReference type="ARBA" id="ARBA00023125"/>
    </source>
</evidence>
<name>A0A494Y499_9BURK</name>
<dbReference type="SUPFAM" id="SSF53850">
    <property type="entry name" value="Periplasmic binding protein-like II"/>
    <property type="match status" value="1"/>
</dbReference>
<comment type="caution">
    <text evidence="6">The sequence shown here is derived from an EMBL/GenBank/DDBJ whole genome shotgun (WGS) entry which is preliminary data.</text>
</comment>
<dbReference type="PROSITE" id="PS50931">
    <property type="entry name" value="HTH_LYSR"/>
    <property type="match status" value="1"/>
</dbReference>
<dbReference type="OrthoDB" id="8579932at2"/>
<dbReference type="EMBL" id="RBZU01000005">
    <property type="protein sequence ID" value="RKP54726.1"/>
    <property type="molecule type" value="Genomic_DNA"/>
</dbReference>
<dbReference type="RefSeq" id="WP_121087379.1">
    <property type="nucleotide sequence ID" value="NZ_RBZU01000005.1"/>
</dbReference>
<reference evidence="6 7" key="1">
    <citation type="submission" date="2018-10" db="EMBL/GenBank/DDBJ databases">
        <title>Robbsia sp. DHC34, isolated from soil.</title>
        <authorList>
            <person name="Gao Z.-H."/>
            <person name="Qiu L.-H."/>
        </authorList>
    </citation>
    <scope>NUCLEOTIDE SEQUENCE [LARGE SCALE GENOMIC DNA]</scope>
    <source>
        <strain evidence="6 7">DHC34</strain>
    </source>
</reference>
<dbReference type="CDD" id="cd05466">
    <property type="entry name" value="PBP2_LTTR_substrate"/>
    <property type="match status" value="1"/>
</dbReference>
<keyword evidence="2" id="KW-0805">Transcription regulation</keyword>
<dbReference type="Pfam" id="PF00126">
    <property type="entry name" value="HTH_1"/>
    <property type="match status" value="1"/>
</dbReference>
<dbReference type="GO" id="GO:0043565">
    <property type="term" value="F:sequence-specific DNA binding"/>
    <property type="evidence" value="ECO:0007669"/>
    <property type="project" value="TreeGrafter"/>
</dbReference>
<keyword evidence="7" id="KW-1185">Reference proteome</keyword>
<dbReference type="Gene3D" id="3.40.190.290">
    <property type="match status" value="1"/>
</dbReference>
<evidence type="ECO:0000256" key="1">
    <source>
        <dbReference type="ARBA" id="ARBA00009437"/>
    </source>
</evidence>
<keyword evidence="4" id="KW-0804">Transcription</keyword>
<keyword evidence="3" id="KW-0238">DNA-binding</keyword>
<organism evidence="6 7">
    <name type="scientific">Pararobbsia silviterrae</name>
    <dbReference type="NCBI Taxonomy" id="1792498"/>
    <lineage>
        <taxon>Bacteria</taxon>
        <taxon>Pseudomonadati</taxon>
        <taxon>Pseudomonadota</taxon>
        <taxon>Betaproteobacteria</taxon>
        <taxon>Burkholderiales</taxon>
        <taxon>Burkholderiaceae</taxon>
        <taxon>Pararobbsia</taxon>
    </lineage>
</organism>
<comment type="similarity">
    <text evidence="1">Belongs to the LysR transcriptional regulatory family.</text>
</comment>
<evidence type="ECO:0000256" key="4">
    <source>
        <dbReference type="ARBA" id="ARBA00023163"/>
    </source>
</evidence>
<sequence length="296" mass="33274">MFDWENLRCFVAVAQTGSLSAAARRLNVDHATVSRRVSALEAELKMRVIDRLPRACRPTPAGRQILVFAEQMEERAFAIERLALAQQMPLQGVVTVSVPPVLANNLFANHFHEFTRLHPGIRLAIASQAHRVSLGRREADLAVRLIRPEEPQNVTRKLGEMTFGLYASRSYVHASAPANWEFIGYETQFAEMPHQHWLQSIAQGRRIVCEVSDITTQQVAARTGVGVAGLPVFMGDSDPELQRLPFEGQRFSREIWLVVHTDLRNSPPIRAVIDFISGVTGRTFSQDFGLSEQLRR</sequence>
<protein>
    <submittedName>
        <fullName evidence="6">LysR family transcriptional regulator</fullName>
    </submittedName>
</protein>
<evidence type="ECO:0000256" key="2">
    <source>
        <dbReference type="ARBA" id="ARBA00023015"/>
    </source>
</evidence>
<dbReference type="InterPro" id="IPR000847">
    <property type="entry name" value="LysR_HTH_N"/>
</dbReference>
<feature type="domain" description="HTH lysR-type" evidence="5">
    <location>
        <begin position="2"/>
        <end position="59"/>
    </location>
</feature>
<dbReference type="Proteomes" id="UP000270342">
    <property type="component" value="Unassembled WGS sequence"/>
</dbReference>
<gene>
    <name evidence="6" type="ORF">D7S86_13870</name>
</gene>
<proteinExistence type="inferred from homology"/>
<dbReference type="GO" id="GO:0006351">
    <property type="term" value="P:DNA-templated transcription"/>
    <property type="evidence" value="ECO:0007669"/>
    <property type="project" value="TreeGrafter"/>
</dbReference>